<name>A0ABR2AT41_9ROSI</name>
<gene>
    <name evidence="1" type="ORF">V6N12_005795</name>
</gene>
<proteinExistence type="predicted"/>
<organism evidence="1 2">
    <name type="scientific">Hibiscus sabdariffa</name>
    <name type="common">roselle</name>
    <dbReference type="NCBI Taxonomy" id="183260"/>
    <lineage>
        <taxon>Eukaryota</taxon>
        <taxon>Viridiplantae</taxon>
        <taxon>Streptophyta</taxon>
        <taxon>Embryophyta</taxon>
        <taxon>Tracheophyta</taxon>
        <taxon>Spermatophyta</taxon>
        <taxon>Magnoliopsida</taxon>
        <taxon>eudicotyledons</taxon>
        <taxon>Gunneridae</taxon>
        <taxon>Pentapetalae</taxon>
        <taxon>rosids</taxon>
        <taxon>malvids</taxon>
        <taxon>Malvales</taxon>
        <taxon>Malvaceae</taxon>
        <taxon>Malvoideae</taxon>
        <taxon>Hibiscus</taxon>
    </lineage>
</organism>
<evidence type="ECO:0000313" key="1">
    <source>
        <dbReference type="EMBL" id="KAK8496760.1"/>
    </source>
</evidence>
<dbReference type="Proteomes" id="UP001472677">
    <property type="component" value="Unassembled WGS sequence"/>
</dbReference>
<reference evidence="1 2" key="1">
    <citation type="journal article" date="2024" name="G3 (Bethesda)">
        <title>Genome assembly of Hibiscus sabdariffa L. provides insights into metabolisms of medicinal natural products.</title>
        <authorList>
            <person name="Kim T."/>
        </authorList>
    </citation>
    <scope>NUCLEOTIDE SEQUENCE [LARGE SCALE GENOMIC DNA]</scope>
    <source>
        <strain evidence="1">TK-2024</strain>
        <tissue evidence="1">Old leaves</tissue>
    </source>
</reference>
<evidence type="ECO:0000313" key="2">
    <source>
        <dbReference type="Proteomes" id="UP001472677"/>
    </source>
</evidence>
<comment type="caution">
    <text evidence="1">The sequence shown here is derived from an EMBL/GenBank/DDBJ whole genome shotgun (WGS) entry which is preliminary data.</text>
</comment>
<sequence length="177" mass="19755">MSSSTNVGTSDRVDLSIDCDTENLVGRWCETLDDFSEDEENIVPITEVDDVRLLDVDDVEIVRTVATTGNGMDVEDDVWDAAVARLGLVNDKHVWGYVEPEHNQSEHNYPAYEPPAHITPTNAQLTQGGQLSKHCRESLRQVGPACMHSHCIDVKHAWSMQSQLKGFYRCRIAGNQS</sequence>
<dbReference type="EMBL" id="JBBPBM010000348">
    <property type="protein sequence ID" value="KAK8496760.1"/>
    <property type="molecule type" value="Genomic_DNA"/>
</dbReference>
<protein>
    <submittedName>
        <fullName evidence="1">Uncharacterized protein</fullName>
    </submittedName>
</protein>
<keyword evidence="2" id="KW-1185">Reference proteome</keyword>
<accession>A0ABR2AT41</accession>